<dbReference type="GO" id="GO:0005634">
    <property type="term" value="C:nucleus"/>
    <property type="evidence" value="ECO:0007669"/>
    <property type="project" value="UniProtKB-SubCell"/>
</dbReference>
<dbReference type="InterPro" id="IPR035898">
    <property type="entry name" value="TAZ_dom_sf"/>
</dbReference>
<evidence type="ECO:0000256" key="7">
    <source>
        <dbReference type="ARBA" id="ARBA00022853"/>
    </source>
</evidence>
<dbReference type="GO" id="GO:0004402">
    <property type="term" value="F:histone acetyltransferase activity"/>
    <property type="evidence" value="ECO:0007669"/>
    <property type="project" value="InterPro"/>
</dbReference>
<keyword evidence="10" id="KW-0539">Nucleus</keyword>
<feature type="non-terminal residue" evidence="15">
    <location>
        <position position="148"/>
    </location>
</feature>
<evidence type="ECO:0000256" key="8">
    <source>
        <dbReference type="ARBA" id="ARBA00023015"/>
    </source>
</evidence>
<evidence type="ECO:0000256" key="9">
    <source>
        <dbReference type="ARBA" id="ARBA00023163"/>
    </source>
</evidence>
<keyword evidence="9" id="KW-0804">Transcription</keyword>
<accession>A0AA36D9B6</accession>
<evidence type="ECO:0000259" key="14">
    <source>
        <dbReference type="PROSITE" id="PS50134"/>
    </source>
</evidence>
<dbReference type="GO" id="GO:0000123">
    <property type="term" value="C:histone acetyltransferase complex"/>
    <property type="evidence" value="ECO:0007669"/>
    <property type="project" value="TreeGrafter"/>
</dbReference>
<feature type="compositionally biased region" description="Basic residues" evidence="13">
    <location>
        <begin position="126"/>
        <end position="140"/>
    </location>
</feature>
<dbReference type="Proteomes" id="UP001177023">
    <property type="component" value="Unassembled WGS sequence"/>
</dbReference>
<dbReference type="AlphaFoldDB" id="A0AA36D9B6"/>
<gene>
    <name evidence="15" type="ORF">MSPICULIGERA_LOCUS21217</name>
</gene>
<evidence type="ECO:0000256" key="3">
    <source>
        <dbReference type="ARBA" id="ARBA00022679"/>
    </source>
</evidence>
<dbReference type="GO" id="GO:0031490">
    <property type="term" value="F:chromatin DNA binding"/>
    <property type="evidence" value="ECO:0007669"/>
    <property type="project" value="TreeGrafter"/>
</dbReference>
<dbReference type="EMBL" id="CATQJA010002665">
    <property type="protein sequence ID" value="CAJ0583107.1"/>
    <property type="molecule type" value="Genomic_DNA"/>
</dbReference>
<organism evidence="15 16">
    <name type="scientific">Mesorhabditis spiculigera</name>
    <dbReference type="NCBI Taxonomy" id="96644"/>
    <lineage>
        <taxon>Eukaryota</taxon>
        <taxon>Metazoa</taxon>
        <taxon>Ecdysozoa</taxon>
        <taxon>Nematoda</taxon>
        <taxon>Chromadorea</taxon>
        <taxon>Rhabditida</taxon>
        <taxon>Rhabditina</taxon>
        <taxon>Rhabditomorpha</taxon>
        <taxon>Rhabditoidea</taxon>
        <taxon>Rhabditidae</taxon>
        <taxon>Mesorhabditinae</taxon>
        <taxon>Mesorhabditis</taxon>
    </lineage>
</organism>
<reference evidence="15" key="1">
    <citation type="submission" date="2023-06" db="EMBL/GenBank/DDBJ databases">
        <authorList>
            <person name="Delattre M."/>
        </authorList>
    </citation>
    <scope>NUCLEOTIDE SEQUENCE</scope>
    <source>
        <strain evidence="15">AF72</strain>
    </source>
</reference>
<feature type="region of interest" description="Disordered" evidence="13">
    <location>
        <begin position="120"/>
        <end position="148"/>
    </location>
</feature>
<dbReference type="GO" id="GO:0045944">
    <property type="term" value="P:positive regulation of transcription by RNA polymerase II"/>
    <property type="evidence" value="ECO:0007669"/>
    <property type="project" value="TreeGrafter"/>
</dbReference>
<keyword evidence="7" id="KW-0156">Chromatin regulator</keyword>
<dbReference type="PANTHER" id="PTHR13808:SF1">
    <property type="entry name" value="HISTONE ACETYLTRANSFERASE"/>
    <property type="match status" value="1"/>
</dbReference>
<evidence type="ECO:0000256" key="2">
    <source>
        <dbReference type="ARBA" id="ARBA00013184"/>
    </source>
</evidence>
<evidence type="ECO:0000256" key="10">
    <source>
        <dbReference type="ARBA" id="ARBA00023242"/>
    </source>
</evidence>
<keyword evidence="4 12" id="KW-0479">Metal-binding</keyword>
<dbReference type="PANTHER" id="PTHR13808">
    <property type="entry name" value="CBP/P300-RELATED"/>
    <property type="match status" value="1"/>
</dbReference>
<proteinExistence type="predicted"/>
<keyword evidence="8" id="KW-0805">Transcription regulation</keyword>
<comment type="subcellular location">
    <subcellularLocation>
        <location evidence="1">Nucleus</location>
    </subcellularLocation>
</comment>
<dbReference type="EC" id="2.3.1.48" evidence="2"/>
<feature type="domain" description="TAZ-type" evidence="14">
    <location>
        <begin position="6"/>
        <end position="94"/>
    </location>
</feature>
<dbReference type="Pfam" id="PF02135">
    <property type="entry name" value="zf-TAZ"/>
    <property type="match status" value="1"/>
</dbReference>
<evidence type="ECO:0000256" key="6">
    <source>
        <dbReference type="ARBA" id="ARBA00022833"/>
    </source>
</evidence>
<evidence type="ECO:0000256" key="4">
    <source>
        <dbReference type="ARBA" id="ARBA00022723"/>
    </source>
</evidence>
<dbReference type="SMART" id="SM00551">
    <property type="entry name" value="ZnF_TAZ"/>
    <property type="match status" value="1"/>
</dbReference>
<dbReference type="GO" id="GO:0008270">
    <property type="term" value="F:zinc ion binding"/>
    <property type="evidence" value="ECO:0007669"/>
    <property type="project" value="UniProtKB-KW"/>
</dbReference>
<name>A0AA36D9B6_9BILA</name>
<feature type="zinc finger region" description="TAZ-type" evidence="12">
    <location>
        <begin position="6"/>
        <end position="94"/>
    </location>
</feature>
<keyword evidence="6 12" id="KW-0862">Zinc</keyword>
<dbReference type="GO" id="GO:0003713">
    <property type="term" value="F:transcription coactivator activity"/>
    <property type="evidence" value="ECO:0007669"/>
    <property type="project" value="TreeGrafter"/>
</dbReference>
<keyword evidence="5 12" id="KW-0863">Zinc-finger</keyword>
<dbReference type="PROSITE" id="PS50134">
    <property type="entry name" value="ZF_TAZ"/>
    <property type="match status" value="1"/>
</dbReference>
<evidence type="ECO:0000256" key="12">
    <source>
        <dbReference type="PROSITE-ProRule" id="PRU00203"/>
    </source>
</evidence>
<evidence type="ECO:0000256" key="11">
    <source>
        <dbReference type="ARBA" id="ARBA00048017"/>
    </source>
</evidence>
<dbReference type="Gene3D" id="1.20.1020.10">
    <property type="entry name" value="TAZ domain"/>
    <property type="match status" value="1"/>
</dbReference>
<sequence length="148" mass="17366">MSAALRGRRLLSILHNIYHEPQLRLVLLLHAKKCKPKAKPCKIPFCYHVKCLLSHMEGCWGENYCNLIICHRSRELLTHWRECRNAECGMCKPFEHLRPLFPYPGPEIYDVEMETRAIVDDTPPKRTIKKKKKKIKKKKKPVEPVANP</sequence>
<evidence type="ECO:0000313" key="16">
    <source>
        <dbReference type="Proteomes" id="UP001177023"/>
    </source>
</evidence>
<comment type="catalytic activity">
    <reaction evidence="11">
        <text>L-lysyl-[protein] + acetyl-CoA = N(6)-acetyl-L-lysyl-[protein] + CoA + H(+)</text>
        <dbReference type="Rhea" id="RHEA:45948"/>
        <dbReference type="Rhea" id="RHEA-COMP:9752"/>
        <dbReference type="Rhea" id="RHEA-COMP:10731"/>
        <dbReference type="ChEBI" id="CHEBI:15378"/>
        <dbReference type="ChEBI" id="CHEBI:29969"/>
        <dbReference type="ChEBI" id="CHEBI:57287"/>
        <dbReference type="ChEBI" id="CHEBI:57288"/>
        <dbReference type="ChEBI" id="CHEBI:61930"/>
        <dbReference type="EC" id="2.3.1.48"/>
    </reaction>
</comment>
<evidence type="ECO:0000256" key="1">
    <source>
        <dbReference type="ARBA" id="ARBA00004123"/>
    </source>
</evidence>
<keyword evidence="3" id="KW-0808">Transferase</keyword>
<dbReference type="GO" id="GO:0005667">
    <property type="term" value="C:transcription regulator complex"/>
    <property type="evidence" value="ECO:0007669"/>
    <property type="project" value="TreeGrafter"/>
</dbReference>
<comment type="caution">
    <text evidence="15">The sequence shown here is derived from an EMBL/GenBank/DDBJ whole genome shotgun (WGS) entry which is preliminary data.</text>
</comment>
<keyword evidence="16" id="KW-1185">Reference proteome</keyword>
<evidence type="ECO:0000256" key="13">
    <source>
        <dbReference type="SAM" id="MobiDB-lite"/>
    </source>
</evidence>
<protein>
    <recommendedName>
        <fullName evidence="2">histone acetyltransferase</fullName>
        <ecNumber evidence="2">2.3.1.48</ecNumber>
    </recommendedName>
</protein>
<evidence type="ECO:0000256" key="5">
    <source>
        <dbReference type="ARBA" id="ARBA00022771"/>
    </source>
</evidence>
<dbReference type="InterPro" id="IPR013178">
    <property type="entry name" value="Histone_AcTrfase_Rtt109/CBP"/>
</dbReference>
<dbReference type="SUPFAM" id="SSF57933">
    <property type="entry name" value="TAZ domain"/>
    <property type="match status" value="1"/>
</dbReference>
<dbReference type="InterPro" id="IPR000197">
    <property type="entry name" value="Znf_TAZ"/>
</dbReference>
<evidence type="ECO:0000313" key="15">
    <source>
        <dbReference type="EMBL" id="CAJ0583107.1"/>
    </source>
</evidence>